<feature type="non-terminal residue" evidence="1">
    <location>
        <position position="52"/>
    </location>
</feature>
<accession>A0A382VXD8</accession>
<sequence length="52" mass="6422">MVILKGNKVILRSVTKNDLRFFKIWRNAYEIWKNNTQFIFLNMVNQNIWFKS</sequence>
<dbReference type="EMBL" id="UINC01154961">
    <property type="protein sequence ID" value="SVD50528.1"/>
    <property type="molecule type" value="Genomic_DNA"/>
</dbReference>
<organism evidence="1">
    <name type="scientific">marine metagenome</name>
    <dbReference type="NCBI Taxonomy" id="408172"/>
    <lineage>
        <taxon>unclassified sequences</taxon>
        <taxon>metagenomes</taxon>
        <taxon>ecological metagenomes</taxon>
    </lineage>
</organism>
<protein>
    <submittedName>
        <fullName evidence="1">Uncharacterized protein</fullName>
    </submittedName>
</protein>
<reference evidence="1" key="1">
    <citation type="submission" date="2018-05" db="EMBL/GenBank/DDBJ databases">
        <authorList>
            <person name="Lanie J.A."/>
            <person name="Ng W.-L."/>
            <person name="Kazmierczak K.M."/>
            <person name="Andrzejewski T.M."/>
            <person name="Davidsen T.M."/>
            <person name="Wayne K.J."/>
            <person name="Tettelin H."/>
            <person name="Glass J.I."/>
            <person name="Rusch D."/>
            <person name="Podicherti R."/>
            <person name="Tsui H.-C.T."/>
            <person name="Winkler M.E."/>
        </authorList>
    </citation>
    <scope>NUCLEOTIDE SEQUENCE</scope>
</reference>
<dbReference type="AlphaFoldDB" id="A0A382VXD8"/>
<proteinExistence type="predicted"/>
<gene>
    <name evidence="1" type="ORF">METZ01_LOCUS403382</name>
</gene>
<name>A0A382VXD8_9ZZZZ</name>
<evidence type="ECO:0000313" key="1">
    <source>
        <dbReference type="EMBL" id="SVD50528.1"/>
    </source>
</evidence>